<gene>
    <name evidence="1" type="primary">BGL1_3</name>
    <name evidence="1" type="ORF">LTR37_019824</name>
</gene>
<accession>A0ACC3ME72</accession>
<organism evidence="1 2">
    <name type="scientific">Vermiconidia calcicola</name>
    <dbReference type="NCBI Taxonomy" id="1690605"/>
    <lineage>
        <taxon>Eukaryota</taxon>
        <taxon>Fungi</taxon>
        <taxon>Dikarya</taxon>
        <taxon>Ascomycota</taxon>
        <taxon>Pezizomycotina</taxon>
        <taxon>Dothideomycetes</taxon>
        <taxon>Dothideomycetidae</taxon>
        <taxon>Mycosphaerellales</taxon>
        <taxon>Extremaceae</taxon>
        <taxon>Vermiconidia</taxon>
    </lineage>
</organism>
<reference evidence="1" key="1">
    <citation type="submission" date="2023-07" db="EMBL/GenBank/DDBJ databases">
        <title>Black Yeasts Isolated from many extreme environments.</title>
        <authorList>
            <person name="Coleine C."/>
            <person name="Stajich J.E."/>
            <person name="Selbmann L."/>
        </authorList>
    </citation>
    <scope>NUCLEOTIDE SEQUENCE</scope>
    <source>
        <strain evidence="1">CCFEE 5714</strain>
    </source>
</reference>
<dbReference type="EC" id="3.2.1.21" evidence="1"/>
<keyword evidence="1" id="KW-0326">Glycosidase</keyword>
<dbReference type="EMBL" id="JAUTXU010000320">
    <property type="protein sequence ID" value="KAK3686436.1"/>
    <property type="molecule type" value="Genomic_DNA"/>
</dbReference>
<keyword evidence="1" id="KW-0378">Hydrolase</keyword>
<name>A0ACC3ME72_9PEZI</name>
<keyword evidence="2" id="KW-1185">Reference proteome</keyword>
<comment type="caution">
    <text evidence="1">The sequence shown here is derived from an EMBL/GenBank/DDBJ whole genome shotgun (WGS) entry which is preliminary data.</text>
</comment>
<protein>
    <submittedName>
        <fullName evidence="1">Beta-glucosidase</fullName>
        <ecNumber evidence="1">3.2.1.21</ecNumber>
    </submittedName>
</protein>
<dbReference type="Proteomes" id="UP001281147">
    <property type="component" value="Unassembled WGS sequence"/>
</dbReference>
<evidence type="ECO:0000313" key="1">
    <source>
        <dbReference type="EMBL" id="KAK3686436.1"/>
    </source>
</evidence>
<evidence type="ECO:0000313" key="2">
    <source>
        <dbReference type="Proteomes" id="UP001281147"/>
    </source>
</evidence>
<sequence>MADIDVEDVLSKLDLEEKVSLLAGIDFWHTQAIHKHGIPTLRTSDGPNGVRGTRFFNGIPAACFPCGTALGSTFDQELLVKAGKLMGDEAKAKGAHILLGPCINMQRSPLGGRGFESISEDPLLAGLGAAALVKGIQSTGVVSTIKHFVTNDQEHERMAVNSIVTERALREIYLMPFQIAVRDAHPHAFMTAYNKLNGTHLSENKKILQDTLRDEWGWKGVVMSDWFGTYSTSDAINAGLDLEMPGPTRWRGGLLEHLVSSRKVPIHILDERVRNMLNLVKQCKASGVKEWAKEGTNDTPETAKLLRKLAADSCVLLKNERDALPLKKDKSILLIGPNARTSVFCGGGSSSMAPYYAVSPFDGVKSKLKDPSKLQHTIGCYSHKELPLASNQFTVSSDPKSETGLTFKAYNEPPQVESRTAVDEIVLKNTYSMLMDYKNPLLEDDLWYANVEGYFQAERTGEYELGLCVYGTGNLFVDDKMVVDNTTKQAQGSVFFGCGTVEEKGRIHMEEGKTYHVKLEFASAPTSKLDGSGVPQFGGGGFRIGGAWVLDMGDTVAEAVRLASEAEQVVICAGLNQDWEGEGADRADMKLPGSMDELITKVAEANPRTVVVNQTGTPVEMPWIGKVAGLVHAWYGGNETGNGIADVLFGDVNPSGRSSLTWPKRCEDNPAFYNYRSEGGRTLYGEDVYIGYRHYETVKRDVNVSFGYGLSYTTFELSGLKVSKSGVDDLSSKITVNVTIKNTGKLEGQEVVQVYVRPQSPGIRRPPRELKGFTKVAVKAGAKAAAKVEIPLKYAASYWDEIRDAWVLEKGKYDLEVNDGSATQESLVSTIEVVKTVWWNGL</sequence>
<proteinExistence type="predicted"/>